<gene>
    <name evidence="1" type="ORF">CBR_g49449</name>
</gene>
<reference evidence="1 2" key="1">
    <citation type="journal article" date="2018" name="Cell">
        <title>The Chara Genome: Secondary Complexity and Implications for Plant Terrestrialization.</title>
        <authorList>
            <person name="Nishiyama T."/>
            <person name="Sakayama H."/>
            <person name="Vries J.D."/>
            <person name="Buschmann H."/>
            <person name="Saint-Marcoux D."/>
            <person name="Ullrich K.K."/>
            <person name="Haas F.B."/>
            <person name="Vanderstraeten L."/>
            <person name="Becker D."/>
            <person name="Lang D."/>
            <person name="Vosolsobe S."/>
            <person name="Rombauts S."/>
            <person name="Wilhelmsson P.K.I."/>
            <person name="Janitza P."/>
            <person name="Kern R."/>
            <person name="Heyl A."/>
            <person name="Rumpler F."/>
            <person name="Villalobos L.I.A.C."/>
            <person name="Clay J.M."/>
            <person name="Skokan R."/>
            <person name="Toyoda A."/>
            <person name="Suzuki Y."/>
            <person name="Kagoshima H."/>
            <person name="Schijlen E."/>
            <person name="Tajeshwar N."/>
            <person name="Catarino B."/>
            <person name="Hetherington A.J."/>
            <person name="Saltykova A."/>
            <person name="Bonnot C."/>
            <person name="Breuninger H."/>
            <person name="Symeonidi A."/>
            <person name="Radhakrishnan G.V."/>
            <person name="Van Nieuwerburgh F."/>
            <person name="Deforce D."/>
            <person name="Chang C."/>
            <person name="Karol K.G."/>
            <person name="Hedrich R."/>
            <person name="Ulvskov P."/>
            <person name="Glockner G."/>
            <person name="Delwiche C.F."/>
            <person name="Petrasek J."/>
            <person name="Van de Peer Y."/>
            <person name="Friml J."/>
            <person name="Beilby M."/>
            <person name="Dolan L."/>
            <person name="Kohara Y."/>
            <person name="Sugano S."/>
            <person name="Fujiyama A."/>
            <person name="Delaux P.-M."/>
            <person name="Quint M."/>
            <person name="TheiBen G."/>
            <person name="Hagemann M."/>
            <person name="Harholt J."/>
            <person name="Dunand C."/>
            <person name="Zachgo S."/>
            <person name="Langdale J."/>
            <person name="Maumus F."/>
            <person name="Straeten D.V.D."/>
            <person name="Gould S.B."/>
            <person name="Rensing S.A."/>
        </authorList>
    </citation>
    <scope>NUCLEOTIDE SEQUENCE [LARGE SCALE GENOMIC DNA]</scope>
    <source>
        <strain evidence="1 2">S276</strain>
    </source>
</reference>
<comment type="caution">
    <text evidence="1">The sequence shown here is derived from an EMBL/GenBank/DDBJ whole genome shotgun (WGS) entry which is preliminary data.</text>
</comment>
<evidence type="ECO:0000313" key="2">
    <source>
        <dbReference type="Proteomes" id="UP000265515"/>
    </source>
</evidence>
<dbReference type="EMBL" id="BFEA01000752">
    <property type="protein sequence ID" value="GBG89661.1"/>
    <property type="molecule type" value="Genomic_DNA"/>
</dbReference>
<dbReference type="Proteomes" id="UP000265515">
    <property type="component" value="Unassembled WGS sequence"/>
</dbReference>
<evidence type="ECO:0000313" key="1">
    <source>
        <dbReference type="EMBL" id="GBG89661.1"/>
    </source>
</evidence>
<protein>
    <submittedName>
        <fullName evidence="1">Uncharacterized protein</fullName>
    </submittedName>
</protein>
<name>A0A388M529_CHABU</name>
<organism evidence="1 2">
    <name type="scientific">Chara braunii</name>
    <name type="common">Braun's stonewort</name>
    <dbReference type="NCBI Taxonomy" id="69332"/>
    <lineage>
        <taxon>Eukaryota</taxon>
        <taxon>Viridiplantae</taxon>
        <taxon>Streptophyta</taxon>
        <taxon>Charophyceae</taxon>
        <taxon>Charales</taxon>
        <taxon>Characeae</taxon>
        <taxon>Chara</taxon>
    </lineage>
</organism>
<keyword evidence="2" id="KW-1185">Reference proteome</keyword>
<sequence length="476" mass="54542">MNRELEPWDCTWEPRRIGRGVEMSVPSSYEWKGTTCDWRGYEIVPELSYLWIERVWNPLREEEGWEEIAEGRVESIGTIVLSEQGWHLFCTTLAAGQDPMWLLGDAGARARQAGERFANKGWDTVNSRVVMGGWKKFKPPGTRTKIWVPEFVADWFGGFDHVTEVADTMERIHVDCAWLAEESYRTSLKFGPFHGDRAREVLIILEIKRNDRQEVAPETREAIIRREVAATPWRIAGQEIEGECAMARRRTFLGERPLGIEPPREVPGGVEVSLPTTSEGWHQVADWVGVELAENMVYLVTKVEWRAEENGEWNPDPRGHVRAEGRLYVSKDGWREFGVRLASGENPLSMFEGAWQLVWQAGFEFADPRFDDVTADLRVAMVGSFELPSENVRMRLPPFLLGRLGGLGLVRRAVVELASLTYEEAMVHREYYRVFLEMGSFSGEQKYKVLRILRVVFSTRPRAPVVGSEVLWGVIR</sequence>
<dbReference type="AlphaFoldDB" id="A0A388M529"/>
<accession>A0A388M529</accession>
<proteinExistence type="predicted"/>
<dbReference type="Gramene" id="GBG89661">
    <property type="protein sequence ID" value="GBG89661"/>
    <property type="gene ID" value="CBR_g49449"/>
</dbReference>